<keyword evidence="9" id="KW-1185">Reference proteome</keyword>
<feature type="transmembrane region" description="Helical" evidence="7">
    <location>
        <begin position="255"/>
        <end position="279"/>
    </location>
</feature>
<dbReference type="GO" id="GO:0005886">
    <property type="term" value="C:plasma membrane"/>
    <property type="evidence" value="ECO:0007669"/>
    <property type="project" value="UniProtKB-SubCell"/>
</dbReference>
<evidence type="ECO:0000256" key="6">
    <source>
        <dbReference type="ARBA" id="ARBA00023136"/>
    </source>
</evidence>
<sequence length="494" mass="51858">MSQESDEAESPVGSLGRQAGRGLKWSVVGQMVTKVASFAMGLILARLLAPSDFGIYAVALAATQFVMTVKDIGIMAATVQWRGKLEDMAPTASLMALISAVLLYGVFWLGAPAFAELAGNADAAPVVQLLTAVILVEAVTAVRTAALMRRFQQDRLTMSLLAGFVVNAAVAITLAASGAGPYSFAWGQVAGAVVTGVFVLFAAKMPFRLGLDRAIAVKLLKFGIPSAAGTGLEAVLLNVGYIIVGDRLGTVLLGFYLLAFNVSSWVPGLVGTAVRFVSIPGFSRLAERGDESLSNGVRRAVPMLFTVVLPIAVLMATLAHPLVSFLYGERWDASGAVLRYLAVVMLVRMLTALAFDILTSQGATRATVWMNLGHGVALIPAIIIGTDLDGIRGAAIGQMAAAVLVGLPLAIYFLQREKVDLRPVLPHLVRPAVAGLVSGAVALLVRPLAGDVAFFELVLAGGAGLIAYILIVVPWAQLREFTGRAVHFIPARSR</sequence>
<feature type="transmembrane region" description="Helical" evidence="7">
    <location>
        <begin position="396"/>
        <end position="415"/>
    </location>
</feature>
<keyword evidence="6 7" id="KW-0472">Membrane</keyword>
<feature type="transmembrane region" description="Helical" evidence="7">
    <location>
        <begin position="300"/>
        <end position="320"/>
    </location>
</feature>
<dbReference type="RefSeq" id="WP_204073560.1">
    <property type="nucleotide sequence ID" value="NZ_BAABHI010000013.1"/>
</dbReference>
<dbReference type="Pfam" id="PF13440">
    <property type="entry name" value="Polysacc_synt_3"/>
    <property type="match status" value="1"/>
</dbReference>
<organism evidence="8 9">
    <name type="scientific">Planotetraspora phitsanulokensis</name>
    <dbReference type="NCBI Taxonomy" id="575192"/>
    <lineage>
        <taxon>Bacteria</taxon>
        <taxon>Bacillati</taxon>
        <taxon>Actinomycetota</taxon>
        <taxon>Actinomycetes</taxon>
        <taxon>Streptosporangiales</taxon>
        <taxon>Streptosporangiaceae</taxon>
        <taxon>Planotetraspora</taxon>
    </lineage>
</organism>
<name>A0A8J3U673_9ACTN</name>
<keyword evidence="3" id="KW-1003">Cell membrane</keyword>
<dbReference type="PANTHER" id="PTHR30250">
    <property type="entry name" value="PST FAMILY PREDICTED COLANIC ACID TRANSPORTER"/>
    <property type="match status" value="1"/>
</dbReference>
<feature type="transmembrane region" description="Helical" evidence="7">
    <location>
        <begin position="457"/>
        <end position="476"/>
    </location>
</feature>
<dbReference type="AlphaFoldDB" id="A0A8J3U673"/>
<feature type="transmembrane region" description="Helical" evidence="7">
    <location>
        <begin position="31"/>
        <end position="49"/>
    </location>
</feature>
<reference evidence="8 9" key="1">
    <citation type="submission" date="2021-01" db="EMBL/GenBank/DDBJ databases">
        <title>Whole genome shotgun sequence of Planotetraspora phitsanulokensis NBRC 104273.</title>
        <authorList>
            <person name="Komaki H."/>
            <person name="Tamura T."/>
        </authorList>
    </citation>
    <scope>NUCLEOTIDE SEQUENCE [LARGE SCALE GENOMIC DNA]</scope>
    <source>
        <strain evidence="8 9">NBRC 104273</strain>
    </source>
</reference>
<feature type="transmembrane region" description="Helical" evidence="7">
    <location>
        <begin position="219"/>
        <end position="243"/>
    </location>
</feature>
<evidence type="ECO:0000313" key="8">
    <source>
        <dbReference type="EMBL" id="GII37876.1"/>
    </source>
</evidence>
<feature type="transmembrane region" description="Helical" evidence="7">
    <location>
        <begin position="340"/>
        <end position="359"/>
    </location>
</feature>
<dbReference type="InterPro" id="IPR050833">
    <property type="entry name" value="Poly_Biosynth_Transport"/>
</dbReference>
<dbReference type="EMBL" id="BOOP01000011">
    <property type="protein sequence ID" value="GII37876.1"/>
    <property type="molecule type" value="Genomic_DNA"/>
</dbReference>
<evidence type="ECO:0000256" key="5">
    <source>
        <dbReference type="ARBA" id="ARBA00022989"/>
    </source>
</evidence>
<feature type="transmembrane region" description="Helical" evidence="7">
    <location>
        <begin position="123"/>
        <end position="146"/>
    </location>
</feature>
<comment type="subcellular location">
    <subcellularLocation>
        <location evidence="1">Cell membrane</location>
        <topology evidence="1">Multi-pass membrane protein</topology>
    </subcellularLocation>
</comment>
<keyword evidence="4 7" id="KW-0812">Transmembrane</keyword>
<feature type="transmembrane region" description="Helical" evidence="7">
    <location>
        <begin position="158"/>
        <end position="179"/>
    </location>
</feature>
<evidence type="ECO:0000256" key="3">
    <source>
        <dbReference type="ARBA" id="ARBA00022475"/>
    </source>
</evidence>
<evidence type="ECO:0000313" key="9">
    <source>
        <dbReference type="Proteomes" id="UP000622547"/>
    </source>
</evidence>
<evidence type="ECO:0000256" key="1">
    <source>
        <dbReference type="ARBA" id="ARBA00004651"/>
    </source>
</evidence>
<dbReference type="PANTHER" id="PTHR30250:SF10">
    <property type="entry name" value="LIPOPOLYSACCHARIDE BIOSYNTHESIS PROTEIN WZXC"/>
    <property type="match status" value="1"/>
</dbReference>
<gene>
    <name evidence="8" type="ORF">Pph01_28790</name>
</gene>
<accession>A0A8J3U673</accession>
<feature type="transmembrane region" description="Helical" evidence="7">
    <location>
        <begin position="366"/>
        <end position="384"/>
    </location>
</feature>
<feature type="transmembrane region" description="Helical" evidence="7">
    <location>
        <begin position="427"/>
        <end position="445"/>
    </location>
</feature>
<dbReference type="Proteomes" id="UP000622547">
    <property type="component" value="Unassembled WGS sequence"/>
</dbReference>
<proteinExistence type="inferred from homology"/>
<evidence type="ECO:0000256" key="7">
    <source>
        <dbReference type="SAM" id="Phobius"/>
    </source>
</evidence>
<keyword evidence="5 7" id="KW-1133">Transmembrane helix</keyword>
<feature type="transmembrane region" description="Helical" evidence="7">
    <location>
        <begin position="91"/>
        <end position="111"/>
    </location>
</feature>
<comment type="similarity">
    <text evidence="2">Belongs to the polysaccharide synthase family.</text>
</comment>
<evidence type="ECO:0000256" key="2">
    <source>
        <dbReference type="ARBA" id="ARBA00007430"/>
    </source>
</evidence>
<evidence type="ECO:0000256" key="4">
    <source>
        <dbReference type="ARBA" id="ARBA00022692"/>
    </source>
</evidence>
<protein>
    <submittedName>
        <fullName evidence="8">Lipopolysaccharide biosynthesis protein</fullName>
    </submittedName>
</protein>
<feature type="transmembrane region" description="Helical" evidence="7">
    <location>
        <begin position="185"/>
        <end position="207"/>
    </location>
</feature>
<comment type="caution">
    <text evidence="8">The sequence shown here is derived from an EMBL/GenBank/DDBJ whole genome shotgun (WGS) entry which is preliminary data.</text>
</comment>